<organism evidence="6 7">
    <name type="scientific">Streptomyces gilvosporeus</name>
    <dbReference type="NCBI Taxonomy" id="553510"/>
    <lineage>
        <taxon>Bacteria</taxon>
        <taxon>Bacillati</taxon>
        <taxon>Actinomycetota</taxon>
        <taxon>Actinomycetes</taxon>
        <taxon>Kitasatosporales</taxon>
        <taxon>Streptomycetaceae</taxon>
        <taxon>Streptomyces</taxon>
    </lineage>
</organism>
<name>A0A1V0TK07_9ACTN</name>
<dbReference type="PANTHER" id="PTHR43585:SF2">
    <property type="entry name" value="ATP-GRASP ENZYME FSQD"/>
    <property type="match status" value="1"/>
</dbReference>
<proteinExistence type="predicted"/>
<dbReference type="OrthoDB" id="150319at2"/>
<dbReference type="GO" id="GO:0016874">
    <property type="term" value="F:ligase activity"/>
    <property type="evidence" value="ECO:0007669"/>
    <property type="project" value="UniProtKB-KW"/>
</dbReference>
<dbReference type="EMBL" id="CP020569">
    <property type="protein sequence ID" value="ARF53259.1"/>
    <property type="molecule type" value="Genomic_DNA"/>
</dbReference>
<dbReference type="PROSITE" id="PS50975">
    <property type="entry name" value="ATP_GRASP"/>
    <property type="match status" value="1"/>
</dbReference>
<dbReference type="Gene3D" id="3.40.50.20">
    <property type="match status" value="1"/>
</dbReference>
<sequence>MILTLMADPLPLLHTWLPDSAERVVVLTSRAVADAVGLVDGGRRFRHVEVVDGYDSPAAELGVERLHARFGFERIATVSEFDLLRAARLRRRLGVVGQSEESARAFRDKYAMKKRAASAGIPVAPMAPVTAALDLVAFADTHGYPVVVKPRMSGSSPQARRIDDEADLLDFVSAGTVRRPDGMPGGWLVESYVTGDLCRVDGMMAGGRLLHARPSAYVGGGADSYSRRGRTRGVLLDVSDPRTTALGALAAETVRALPAPAEPTGFCVEVFVGRDGSMTLCEVACRAGGAGITGAYQRAFGVHLLAQSLRGQCGVPLALEAQPRGPRTV</sequence>
<evidence type="ECO:0000256" key="1">
    <source>
        <dbReference type="ARBA" id="ARBA00022598"/>
    </source>
</evidence>
<dbReference type="InterPro" id="IPR013815">
    <property type="entry name" value="ATP_grasp_subdomain_1"/>
</dbReference>
<dbReference type="InterPro" id="IPR005479">
    <property type="entry name" value="CPAse_ATP-bd"/>
</dbReference>
<evidence type="ECO:0000313" key="6">
    <source>
        <dbReference type="EMBL" id="ARF53259.1"/>
    </source>
</evidence>
<evidence type="ECO:0000259" key="5">
    <source>
        <dbReference type="PROSITE" id="PS50975"/>
    </source>
</evidence>
<keyword evidence="2 4" id="KW-0547">Nucleotide-binding</keyword>
<dbReference type="InterPro" id="IPR052032">
    <property type="entry name" value="ATP-dep_AA_Ligase"/>
</dbReference>
<accession>A0A1V0TK07</accession>
<dbReference type="InterPro" id="IPR011761">
    <property type="entry name" value="ATP-grasp"/>
</dbReference>
<dbReference type="RefSeq" id="WP_083102689.1">
    <property type="nucleotide sequence ID" value="NZ_CP020569.1"/>
</dbReference>
<evidence type="ECO:0000256" key="2">
    <source>
        <dbReference type="ARBA" id="ARBA00022741"/>
    </source>
</evidence>
<dbReference type="Gene3D" id="3.30.470.20">
    <property type="entry name" value="ATP-grasp fold, B domain"/>
    <property type="match status" value="1"/>
</dbReference>
<dbReference type="GO" id="GO:0005524">
    <property type="term" value="F:ATP binding"/>
    <property type="evidence" value="ECO:0007669"/>
    <property type="project" value="UniProtKB-UniRule"/>
</dbReference>
<evidence type="ECO:0000313" key="7">
    <source>
        <dbReference type="Proteomes" id="UP000192726"/>
    </source>
</evidence>
<evidence type="ECO:0000256" key="4">
    <source>
        <dbReference type="PROSITE-ProRule" id="PRU00409"/>
    </source>
</evidence>
<gene>
    <name evidence="6" type="ORF">B1H19_02950</name>
</gene>
<feature type="domain" description="ATP-grasp" evidence="5">
    <location>
        <begin position="113"/>
        <end position="313"/>
    </location>
</feature>
<dbReference type="Pfam" id="PF02786">
    <property type="entry name" value="CPSase_L_D2"/>
    <property type="match status" value="1"/>
</dbReference>
<keyword evidence="1" id="KW-0436">Ligase</keyword>
<dbReference type="Proteomes" id="UP000192726">
    <property type="component" value="Chromosome"/>
</dbReference>
<protein>
    <recommendedName>
        <fullName evidence="5">ATP-grasp domain-containing protein</fullName>
    </recommendedName>
</protein>
<dbReference type="SUPFAM" id="SSF56059">
    <property type="entry name" value="Glutathione synthetase ATP-binding domain-like"/>
    <property type="match status" value="1"/>
</dbReference>
<dbReference type="AlphaFoldDB" id="A0A1V0TK07"/>
<dbReference type="STRING" id="553510.B1H19_02950"/>
<dbReference type="GO" id="GO:0046872">
    <property type="term" value="F:metal ion binding"/>
    <property type="evidence" value="ECO:0007669"/>
    <property type="project" value="InterPro"/>
</dbReference>
<dbReference type="KEGG" id="sgv:B1H19_02950"/>
<keyword evidence="3 4" id="KW-0067">ATP-binding</keyword>
<evidence type="ECO:0000256" key="3">
    <source>
        <dbReference type="ARBA" id="ARBA00022840"/>
    </source>
</evidence>
<reference evidence="6 7" key="1">
    <citation type="submission" date="2017-04" db="EMBL/GenBank/DDBJ databases">
        <title>Complete Genome Sequence of Streptomyces gilvosporeus F607, a Capable Producer of Natamycin.</title>
        <authorList>
            <person name="Zong G."/>
            <person name="Zhong C."/>
            <person name="Fu J."/>
            <person name="Qin R."/>
            <person name="Cao G."/>
        </authorList>
    </citation>
    <scope>NUCLEOTIDE SEQUENCE [LARGE SCALE GENOMIC DNA]</scope>
    <source>
        <strain evidence="6 7">F607</strain>
    </source>
</reference>
<dbReference type="Gene3D" id="3.30.1490.20">
    <property type="entry name" value="ATP-grasp fold, A domain"/>
    <property type="match status" value="1"/>
</dbReference>
<keyword evidence="7" id="KW-1185">Reference proteome</keyword>
<dbReference type="PANTHER" id="PTHR43585">
    <property type="entry name" value="FUMIPYRROLE BIOSYNTHESIS PROTEIN C"/>
    <property type="match status" value="1"/>
</dbReference>